<proteinExistence type="predicted"/>
<evidence type="ECO:0000313" key="2">
    <source>
        <dbReference type="EMBL" id="PHU36638.1"/>
    </source>
</evidence>
<organism evidence="2 3">
    <name type="scientific">Pseudobutyrivibrio ruminis</name>
    <dbReference type="NCBI Taxonomy" id="46206"/>
    <lineage>
        <taxon>Bacteria</taxon>
        <taxon>Bacillati</taxon>
        <taxon>Bacillota</taxon>
        <taxon>Clostridia</taxon>
        <taxon>Lachnospirales</taxon>
        <taxon>Lachnospiraceae</taxon>
        <taxon>Pseudobutyrivibrio</taxon>
    </lineage>
</organism>
<comment type="caution">
    <text evidence="2">The sequence shown here is derived from an EMBL/GenBank/DDBJ whole genome shotgun (WGS) entry which is preliminary data.</text>
</comment>
<dbReference type="Proteomes" id="UP000225889">
    <property type="component" value="Unassembled WGS sequence"/>
</dbReference>
<keyword evidence="1" id="KW-1133">Transmembrane helix</keyword>
<name>A0A2G3E032_9FIRM</name>
<evidence type="ECO:0008006" key="4">
    <source>
        <dbReference type="Google" id="ProtNLM"/>
    </source>
</evidence>
<reference evidence="2 3" key="1">
    <citation type="submission" date="2017-10" db="EMBL/GenBank/DDBJ databases">
        <title>Resolving the taxonomy of Roseburia spp., Eubacterium rectale and Agathobacter spp. through phylogenomic analysis.</title>
        <authorList>
            <person name="Sheridan P.O."/>
            <person name="Walker A.W."/>
            <person name="Duncan S.H."/>
            <person name="Scott K.P."/>
            <person name="Toole P.W.O."/>
            <person name="Luis P."/>
            <person name="Flint H.J."/>
        </authorList>
    </citation>
    <scope>NUCLEOTIDE SEQUENCE [LARGE SCALE GENOMIC DNA]</scope>
    <source>
        <strain evidence="2 3">JK626</strain>
    </source>
</reference>
<evidence type="ECO:0000313" key="3">
    <source>
        <dbReference type="Proteomes" id="UP000225889"/>
    </source>
</evidence>
<dbReference type="EMBL" id="PDYF01000001">
    <property type="protein sequence ID" value="PHU36638.1"/>
    <property type="molecule type" value="Genomic_DNA"/>
</dbReference>
<gene>
    <name evidence="2" type="ORF">CSX01_00105</name>
</gene>
<feature type="transmembrane region" description="Helical" evidence="1">
    <location>
        <begin position="175"/>
        <end position="195"/>
    </location>
</feature>
<dbReference type="AlphaFoldDB" id="A0A2G3E032"/>
<keyword evidence="1" id="KW-0812">Transmembrane</keyword>
<feature type="transmembrane region" description="Helical" evidence="1">
    <location>
        <begin position="110"/>
        <end position="128"/>
    </location>
</feature>
<dbReference type="Pfam" id="PF04307">
    <property type="entry name" value="YdjM"/>
    <property type="match status" value="1"/>
</dbReference>
<accession>A0A2G3E032</accession>
<feature type="transmembrane region" description="Helical" evidence="1">
    <location>
        <begin position="53"/>
        <end position="74"/>
    </location>
</feature>
<dbReference type="RefSeq" id="WP_099390983.1">
    <property type="nucleotide sequence ID" value="NZ_PDYF01000001.1"/>
</dbReference>
<feature type="transmembrane region" description="Helical" evidence="1">
    <location>
        <begin position="80"/>
        <end position="103"/>
    </location>
</feature>
<sequence length="206" mass="22656">MLSKTHIAIGVASSLTILAPETIQELCPIVIGASVGSILCDIDCKIGVSKDAVLGRTIATILSVAALYIDIVAHGSMFEYFMQTHIISLVLGLLIILITGYFARESEHRGFSHSLMAFGLYGIGIFLFSKPVLLGFIIGFASHLMLDVLTYRPVQLFYPREKGVSLKICKSKSPLNTVIMIFGYIWLIAVCVLYYQHFLVLLPKRG</sequence>
<evidence type="ECO:0000256" key="1">
    <source>
        <dbReference type="SAM" id="Phobius"/>
    </source>
</evidence>
<protein>
    <recommendedName>
        <fullName evidence="4">Metal-dependent hydrolase</fullName>
    </recommendedName>
</protein>
<keyword evidence="1" id="KW-0472">Membrane</keyword>
<reference evidence="2 3" key="2">
    <citation type="submission" date="2017-10" db="EMBL/GenBank/DDBJ databases">
        <authorList>
            <person name="Banno H."/>
            <person name="Chua N.-H."/>
        </authorList>
    </citation>
    <scope>NUCLEOTIDE SEQUENCE [LARGE SCALE GENOMIC DNA]</scope>
    <source>
        <strain evidence="2 3">JK626</strain>
    </source>
</reference>
<dbReference type="InterPro" id="IPR007404">
    <property type="entry name" value="YdjM-like"/>
</dbReference>